<protein>
    <submittedName>
        <fullName evidence="1">Uncharacterized protein</fullName>
    </submittedName>
</protein>
<gene>
    <name evidence="1" type="ORF">RCOM_0494100</name>
</gene>
<proteinExistence type="predicted"/>
<organism evidence="1 2">
    <name type="scientific">Ricinus communis</name>
    <name type="common">Castor bean</name>
    <dbReference type="NCBI Taxonomy" id="3988"/>
    <lineage>
        <taxon>Eukaryota</taxon>
        <taxon>Viridiplantae</taxon>
        <taxon>Streptophyta</taxon>
        <taxon>Embryophyta</taxon>
        <taxon>Tracheophyta</taxon>
        <taxon>Spermatophyta</taxon>
        <taxon>Magnoliopsida</taxon>
        <taxon>eudicotyledons</taxon>
        <taxon>Gunneridae</taxon>
        <taxon>Pentapetalae</taxon>
        <taxon>rosids</taxon>
        <taxon>fabids</taxon>
        <taxon>Malpighiales</taxon>
        <taxon>Euphorbiaceae</taxon>
        <taxon>Acalyphoideae</taxon>
        <taxon>Acalypheae</taxon>
        <taxon>Ricinus</taxon>
    </lineage>
</organism>
<accession>B9SZ23</accession>
<dbReference type="InParanoid" id="B9SZ23"/>
<dbReference type="EMBL" id="EQ974264">
    <property type="protein sequence ID" value="EEF31139.1"/>
    <property type="molecule type" value="Genomic_DNA"/>
</dbReference>
<name>B9SZ23_RICCO</name>
<evidence type="ECO:0000313" key="1">
    <source>
        <dbReference type="EMBL" id="EEF31139.1"/>
    </source>
</evidence>
<dbReference type="AlphaFoldDB" id="B9SZ23"/>
<evidence type="ECO:0000313" key="2">
    <source>
        <dbReference type="Proteomes" id="UP000008311"/>
    </source>
</evidence>
<dbReference type="Proteomes" id="UP000008311">
    <property type="component" value="Unassembled WGS sequence"/>
</dbReference>
<sequence>MAQAALYIVSIIAIVQLLEWWPGCATFPLETQTMDWYQRSAYSLLGFHFLERSGVKHFFPSSY</sequence>
<reference evidence="2" key="1">
    <citation type="journal article" date="2010" name="Nat. Biotechnol.">
        <title>Draft genome sequence of the oilseed species Ricinus communis.</title>
        <authorList>
            <person name="Chan A.P."/>
            <person name="Crabtree J."/>
            <person name="Zhao Q."/>
            <person name="Lorenzi H."/>
            <person name="Orvis J."/>
            <person name="Puiu D."/>
            <person name="Melake-Berhan A."/>
            <person name="Jones K.M."/>
            <person name="Redman J."/>
            <person name="Chen G."/>
            <person name="Cahoon E.B."/>
            <person name="Gedil M."/>
            <person name="Stanke M."/>
            <person name="Haas B.J."/>
            <person name="Wortman J.R."/>
            <person name="Fraser-Liggett C.M."/>
            <person name="Ravel J."/>
            <person name="Rabinowicz P.D."/>
        </authorList>
    </citation>
    <scope>NUCLEOTIDE SEQUENCE [LARGE SCALE GENOMIC DNA]</scope>
    <source>
        <strain evidence="2">cv. Hale</strain>
    </source>
</reference>
<keyword evidence="2" id="KW-1185">Reference proteome</keyword>